<dbReference type="Gene3D" id="1.25.40.10">
    <property type="entry name" value="Tetratricopeptide repeat domain"/>
    <property type="match status" value="1"/>
</dbReference>
<dbReference type="CDD" id="cd20071">
    <property type="entry name" value="SET_SMYD"/>
    <property type="match status" value="1"/>
</dbReference>
<sequence>MAESPARGRPEAAGPPRGVAKPRFSRQPLARLEPIQLCQLRLGYVHTDKYVLCRTLVTPYKLRAVATVVTDCPAAASSDGDDNSKPAASQMRLLVHNLNAPMEIMTDHTGAASRPHHGLPPGTVLAIKEPYLAAAGSCPGGSGLLGAASVAGGHVGGDPDSQPFLRVDSPMDLLVISDPRHPLVAGTAWEEDVRAAAAAAAAEVGSGCGGGASRQPLQLTAGATAGVKAGDADGAVRWQSQGNALFGSGHFVDALHAYHQGLVALQQAGQAQLASEQQAALAKRTAVLLNNSAAACLGFGAHESARAYAQLALRRTLGDATTLLHLAKALDGLGRYSEAADACQDHVNALARQLQSSNSNSSSSGLGLAVTAAFTDGQRFLQSLRQRAAEAERGEYNEAGMAREAAASTTPRLEGHADFIGPVQVADAGEGRGRGLYMTAPVRAGQLLLAMRADVASFAADMDTSTMCCDERAAADVAALGAASAQLKWDLPPAVLGCGRLAARLAHLHTGGRTRVPPVPPAAECGFVPTWRPVAVAGAGAGAALGASGLATAQTDGGAAEGSSDSRGEEAVAAARAFELAVQGGAAGRAAQGGPPPSAVQLGLLKAPPKGSRVRVDVEQLARLCVANGFAFDQLLPLHVAAPAPAPVASGPGAAVSLEGGHDSCQRAGGDQVNDGGDGSAGKPTATGLWGLASYFNHACVANAHRYFLGDFLFVRASRDLPAGAEVTITYLNPTLTWEQRSAKLLRRGFACGCELCMDETEWRRGHPDESQQLEELLARVERLCAEAAAACPVAEGAIGPDPAHAAVAGEAAVAAPADHSPAAATTVCRQEQEQRAQEPWVARARGVLEELAGAALRGRGWRSTLVGPSSRLARVLRACGDLCAAARARELAFRSLCHRPGARSQQPGAQQLEAQAEAGRGAASETAAVGLMPGAAAAGAGSVATSPAAGQALAGAEVTAADGSERVLSPEAAVQAATDVAAAWRQAAGAGSLQQHQRGEEEREAARQRARLWEATARGLWAHYFGGNQELFEARFGEALELNTGVAGDGVAHNYTGWLPSQI</sequence>
<dbReference type="Gramene" id="PNW80453">
    <property type="protein sequence ID" value="PNW80453"/>
    <property type="gene ID" value="CHLRE_07g318209v5"/>
</dbReference>
<dbReference type="InterPro" id="IPR053209">
    <property type="entry name" value="Gramillin-biosynth_MTr"/>
</dbReference>
<name>A0A2K3DIU1_CHLRE</name>
<dbReference type="InterPro" id="IPR001214">
    <property type="entry name" value="SET_dom"/>
</dbReference>
<reference evidence="3 4" key="1">
    <citation type="journal article" date="2007" name="Science">
        <title>The Chlamydomonas genome reveals the evolution of key animal and plant functions.</title>
        <authorList>
            <person name="Merchant S.S."/>
            <person name="Prochnik S.E."/>
            <person name="Vallon O."/>
            <person name="Harris E.H."/>
            <person name="Karpowicz S.J."/>
            <person name="Witman G.B."/>
            <person name="Terry A."/>
            <person name="Salamov A."/>
            <person name="Fritz-Laylin L.K."/>
            <person name="Marechal-Drouard L."/>
            <person name="Marshall W.F."/>
            <person name="Qu L.H."/>
            <person name="Nelson D.R."/>
            <person name="Sanderfoot A.A."/>
            <person name="Spalding M.H."/>
            <person name="Kapitonov V.V."/>
            <person name="Ren Q."/>
            <person name="Ferris P."/>
            <person name="Lindquist E."/>
            <person name="Shapiro H."/>
            <person name="Lucas S.M."/>
            <person name="Grimwood J."/>
            <person name="Schmutz J."/>
            <person name="Cardol P."/>
            <person name="Cerutti H."/>
            <person name="Chanfreau G."/>
            <person name="Chen C.L."/>
            <person name="Cognat V."/>
            <person name="Croft M.T."/>
            <person name="Dent R."/>
            <person name="Dutcher S."/>
            <person name="Fernandez E."/>
            <person name="Fukuzawa H."/>
            <person name="Gonzalez-Ballester D."/>
            <person name="Gonzalez-Halphen D."/>
            <person name="Hallmann A."/>
            <person name="Hanikenne M."/>
            <person name="Hippler M."/>
            <person name="Inwood W."/>
            <person name="Jabbari K."/>
            <person name="Kalanon M."/>
            <person name="Kuras R."/>
            <person name="Lefebvre P.A."/>
            <person name="Lemaire S.D."/>
            <person name="Lobanov A.V."/>
            <person name="Lohr M."/>
            <person name="Manuell A."/>
            <person name="Meier I."/>
            <person name="Mets L."/>
            <person name="Mittag M."/>
            <person name="Mittelmeier T."/>
            <person name="Moroney J.V."/>
            <person name="Moseley J."/>
            <person name="Napoli C."/>
            <person name="Nedelcu A.M."/>
            <person name="Niyogi K."/>
            <person name="Novoselov S.V."/>
            <person name="Paulsen I.T."/>
            <person name="Pazour G."/>
            <person name="Purton S."/>
            <person name="Ral J.P."/>
            <person name="Riano-Pachon D.M."/>
            <person name="Riekhof W."/>
            <person name="Rymarquis L."/>
            <person name="Schroda M."/>
            <person name="Stern D."/>
            <person name="Umen J."/>
            <person name="Willows R."/>
            <person name="Wilson N."/>
            <person name="Zimmer S.L."/>
            <person name="Allmer J."/>
            <person name="Balk J."/>
            <person name="Bisova K."/>
            <person name="Chen C.J."/>
            <person name="Elias M."/>
            <person name="Gendler K."/>
            <person name="Hauser C."/>
            <person name="Lamb M.R."/>
            <person name="Ledford H."/>
            <person name="Long J.C."/>
            <person name="Minagawa J."/>
            <person name="Page M.D."/>
            <person name="Pan J."/>
            <person name="Pootakham W."/>
            <person name="Roje S."/>
            <person name="Rose A."/>
            <person name="Stahlberg E."/>
            <person name="Terauchi A.M."/>
            <person name="Yang P."/>
            <person name="Ball S."/>
            <person name="Bowler C."/>
            <person name="Dieckmann C.L."/>
            <person name="Gladyshev V.N."/>
            <person name="Green P."/>
            <person name="Jorgensen R."/>
            <person name="Mayfield S."/>
            <person name="Mueller-Roeber B."/>
            <person name="Rajamani S."/>
            <person name="Sayre R.T."/>
            <person name="Brokstein P."/>
            <person name="Dubchak I."/>
            <person name="Goodstein D."/>
            <person name="Hornick L."/>
            <person name="Huang Y.W."/>
            <person name="Jhaveri J."/>
            <person name="Luo Y."/>
            <person name="Martinez D."/>
            <person name="Ngau W.C."/>
            <person name="Otillar B."/>
            <person name="Poliakov A."/>
            <person name="Porter A."/>
            <person name="Szajkowski L."/>
            <person name="Werner G."/>
            <person name="Zhou K."/>
            <person name="Grigoriev I.V."/>
            <person name="Rokhsar D.S."/>
            <person name="Grossman A.R."/>
        </authorList>
    </citation>
    <scope>NUCLEOTIDE SEQUENCE [LARGE SCALE GENOMIC DNA]</scope>
    <source>
        <strain evidence="4">CC-503</strain>
    </source>
</reference>
<feature type="region of interest" description="Disordered" evidence="1">
    <location>
        <begin position="1"/>
        <end position="25"/>
    </location>
</feature>
<dbReference type="KEGG" id="cre:CHLRE_07g318209v5"/>
<protein>
    <recommendedName>
        <fullName evidence="2">SET domain-containing protein</fullName>
    </recommendedName>
</protein>
<dbReference type="ExpressionAtlas" id="A0A2K3DIU1">
    <property type="expression patterns" value="baseline"/>
</dbReference>
<dbReference type="PANTHER" id="PTHR47643">
    <property type="entry name" value="TPR DOMAIN PROTEIN (AFU_ORTHOLOGUE AFUA_5G12710)"/>
    <property type="match status" value="1"/>
</dbReference>
<dbReference type="InterPro" id="IPR046341">
    <property type="entry name" value="SET_dom_sf"/>
</dbReference>
<dbReference type="PROSITE" id="PS50280">
    <property type="entry name" value="SET"/>
    <property type="match status" value="1"/>
</dbReference>
<organism evidence="3 4">
    <name type="scientific">Chlamydomonas reinhardtii</name>
    <name type="common">Chlamydomonas smithii</name>
    <dbReference type="NCBI Taxonomy" id="3055"/>
    <lineage>
        <taxon>Eukaryota</taxon>
        <taxon>Viridiplantae</taxon>
        <taxon>Chlorophyta</taxon>
        <taxon>core chlorophytes</taxon>
        <taxon>Chlorophyceae</taxon>
        <taxon>CS clade</taxon>
        <taxon>Chlamydomonadales</taxon>
        <taxon>Chlamydomonadaceae</taxon>
        <taxon>Chlamydomonas</taxon>
    </lineage>
</organism>
<dbReference type="Pfam" id="PF00856">
    <property type="entry name" value="SET"/>
    <property type="match status" value="1"/>
</dbReference>
<dbReference type="GeneID" id="5726557"/>
<accession>A0A2K3DIU1</accession>
<gene>
    <name evidence="3" type="ORF">CHLRE_07g318209v5</name>
</gene>
<dbReference type="OrthoDB" id="5945798at2759"/>
<keyword evidence="4" id="KW-1185">Reference proteome</keyword>
<dbReference type="AlphaFoldDB" id="A0A2K3DIU1"/>
<dbReference type="Proteomes" id="UP000006906">
    <property type="component" value="Chromosome 7"/>
</dbReference>
<feature type="region of interest" description="Disordered" evidence="1">
    <location>
        <begin position="901"/>
        <end position="920"/>
    </location>
</feature>
<dbReference type="SUPFAM" id="SSF82199">
    <property type="entry name" value="SET domain"/>
    <property type="match status" value="1"/>
</dbReference>
<evidence type="ECO:0000313" key="4">
    <source>
        <dbReference type="Proteomes" id="UP000006906"/>
    </source>
</evidence>
<evidence type="ECO:0000256" key="1">
    <source>
        <dbReference type="SAM" id="MobiDB-lite"/>
    </source>
</evidence>
<evidence type="ECO:0000313" key="3">
    <source>
        <dbReference type="EMBL" id="PNW80453.1"/>
    </source>
</evidence>
<dbReference type="Gene3D" id="2.170.270.10">
    <property type="entry name" value="SET domain"/>
    <property type="match status" value="1"/>
</dbReference>
<evidence type="ECO:0000259" key="2">
    <source>
        <dbReference type="PROSITE" id="PS50280"/>
    </source>
</evidence>
<dbReference type="PANTHER" id="PTHR47643:SF2">
    <property type="entry name" value="TPR DOMAIN PROTEIN (AFU_ORTHOLOGUE AFUA_5G12710)"/>
    <property type="match status" value="1"/>
</dbReference>
<dbReference type="InterPro" id="IPR011990">
    <property type="entry name" value="TPR-like_helical_dom_sf"/>
</dbReference>
<feature type="compositionally biased region" description="Basic and acidic residues" evidence="1">
    <location>
        <begin position="1"/>
        <end position="10"/>
    </location>
</feature>
<feature type="domain" description="SET" evidence="2">
    <location>
        <begin position="421"/>
        <end position="732"/>
    </location>
</feature>
<dbReference type="SUPFAM" id="SSF48452">
    <property type="entry name" value="TPR-like"/>
    <property type="match status" value="1"/>
</dbReference>
<feature type="compositionally biased region" description="Low complexity" evidence="1">
    <location>
        <begin position="906"/>
        <end position="920"/>
    </location>
</feature>
<dbReference type="InParanoid" id="A0A2K3DIU1"/>
<proteinExistence type="predicted"/>
<dbReference type="EMBL" id="CM008968">
    <property type="protein sequence ID" value="PNW80453.1"/>
    <property type="molecule type" value="Genomic_DNA"/>
</dbReference>
<dbReference type="RefSeq" id="XP_042922490.1">
    <property type="nucleotide sequence ID" value="XM_043063922.1"/>
</dbReference>